<keyword evidence="4" id="KW-0808">Transferase</keyword>
<dbReference type="Pfam" id="PF00224">
    <property type="entry name" value="PK"/>
    <property type="match status" value="1"/>
</dbReference>
<keyword evidence="7 13" id="KW-0418">Kinase</keyword>
<evidence type="ECO:0000313" key="13">
    <source>
        <dbReference type="EMBL" id="WRY34430.1"/>
    </source>
</evidence>
<evidence type="ECO:0000313" key="14">
    <source>
        <dbReference type="Proteomes" id="UP001623290"/>
    </source>
</evidence>
<evidence type="ECO:0000256" key="4">
    <source>
        <dbReference type="ARBA" id="ARBA00022679"/>
    </source>
</evidence>
<evidence type="ECO:0000256" key="11">
    <source>
        <dbReference type="ARBA" id="ARBA00023317"/>
    </source>
</evidence>
<keyword evidence="8" id="KW-0067">ATP-binding</keyword>
<dbReference type="EC" id="2.7.1.40" evidence="3"/>
<dbReference type="SUPFAM" id="SSF50800">
    <property type="entry name" value="PK beta-barrel domain-like"/>
    <property type="match status" value="1"/>
</dbReference>
<dbReference type="InterPro" id="IPR015793">
    <property type="entry name" value="Pyrv_Knase_brl"/>
</dbReference>
<gene>
    <name evidence="13" type="ORF">RPE78_03835</name>
</gene>
<evidence type="ECO:0000259" key="12">
    <source>
        <dbReference type="Pfam" id="PF00224"/>
    </source>
</evidence>
<evidence type="ECO:0000256" key="1">
    <source>
        <dbReference type="ARBA" id="ARBA00004997"/>
    </source>
</evidence>
<evidence type="ECO:0000256" key="10">
    <source>
        <dbReference type="ARBA" id="ARBA00023152"/>
    </source>
</evidence>
<dbReference type="Gene3D" id="3.20.20.60">
    <property type="entry name" value="Phosphoenolpyruvate-binding domains"/>
    <property type="match status" value="1"/>
</dbReference>
<keyword evidence="9" id="KW-0460">Magnesium</keyword>
<evidence type="ECO:0000256" key="7">
    <source>
        <dbReference type="ARBA" id="ARBA00022777"/>
    </source>
</evidence>
<name>A0ABZ1E043_9RHOB</name>
<dbReference type="SUPFAM" id="SSF51621">
    <property type="entry name" value="Phosphoenolpyruvate/pyruvate domain"/>
    <property type="match status" value="1"/>
</dbReference>
<reference evidence="13 14" key="1">
    <citation type="submission" date="2023-09" db="EMBL/GenBank/DDBJ databases">
        <title>Thioclava shenzhenensis sp. nov., a multidrug resistant bacteria-antagonizing species isolated from coastal seawater.</title>
        <authorList>
            <person name="Long M."/>
        </authorList>
    </citation>
    <scope>NUCLEOTIDE SEQUENCE [LARGE SCALE GENOMIC DNA]</scope>
    <source>
        <strain evidence="13 14">FTW29</strain>
    </source>
</reference>
<dbReference type="InterPro" id="IPR011037">
    <property type="entry name" value="Pyrv_Knase-like_insert_dom_sf"/>
</dbReference>
<keyword evidence="6" id="KW-0547">Nucleotide-binding</keyword>
<feature type="domain" description="Pyruvate kinase barrel" evidence="12">
    <location>
        <begin position="163"/>
        <end position="465"/>
    </location>
</feature>
<protein>
    <recommendedName>
        <fullName evidence="3">pyruvate kinase</fullName>
        <ecNumber evidence="3">2.7.1.40</ecNumber>
    </recommendedName>
</protein>
<evidence type="ECO:0000256" key="3">
    <source>
        <dbReference type="ARBA" id="ARBA00012142"/>
    </source>
</evidence>
<dbReference type="RefSeq" id="WP_406721269.1">
    <property type="nucleotide sequence ID" value="NZ_CP135443.1"/>
</dbReference>
<evidence type="ECO:0000256" key="2">
    <source>
        <dbReference type="ARBA" id="ARBA00008663"/>
    </source>
</evidence>
<sequence length="507" mass="54308">MTLHERETRERHAQAAGLRASLADLRAMMDRRAQAQMDLWESWITRPEFYPSARNLADYLSLGPGELAPFEAPFASFGISSLNRAEPHLRASIDAVLASLSLIAGQGPAEYPPTEIFAAGPARLAARRAMLFGARRSGTHARIMGSIGISCLAVRDADAPPRSAESHLRAMIGAGADAIRIDTGEGLAEDWVGLSQVVRNLAQDMGLRIPVQIDLPGPQCTVARVIGAHGRLRVGDRFEIVSKLVKGDFPRMTLSQPAQWAALTEGAALSINGGKLQGQVIRLSKGVARVEVTSTPARGARLKPGMVLAVPGVELDLPPLGEADLAVLDLALTYADNISVALQSVSDLETVFAAIDRLRGGAAALPALILRIETAKALHNLPDLVVAAGGRTTVGVMISRPELAQELGYARLTELQDMIFWLCRAAEVPVLWAPNLMERLVQEGRQSRAELNEAALSHPADCVLIGHGPQTIEALEVLSDTVLRAERYMSRSSARLGGFGDWLMAEG</sequence>
<dbReference type="Gene3D" id="2.40.33.10">
    <property type="entry name" value="PK beta-barrel domain-like"/>
    <property type="match status" value="1"/>
</dbReference>
<comment type="pathway">
    <text evidence="1">Carbohydrate degradation; glycolysis; pyruvate from D-glyceraldehyde 3-phosphate: step 5/5.</text>
</comment>
<evidence type="ECO:0000256" key="8">
    <source>
        <dbReference type="ARBA" id="ARBA00022840"/>
    </source>
</evidence>
<dbReference type="InterPro" id="IPR015813">
    <property type="entry name" value="Pyrv/PenolPyrv_kinase-like_dom"/>
</dbReference>
<organism evidence="13 14">
    <name type="scientific">Thioclava litoralis</name>
    <dbReference type="NCBI Taxonomy" id="3076557"/>
    <lineage>
        <taxon>Bacteria</taxon>
        <taxon>Pseudomonadati</taxon>
        <taxon>Pseudomonadota</taxon>
        <taxon>Alphaproteobacteria</taxon>
        <taxon>Rhodobacterales</taxon>
        <taxon>Paracoccaceae</taxon>
        <taxon>Thioclava</taxon>
    </lineage>
</organism>
<dbReference type="GO" id="GO:0016301">
    <property type="term" value="F:kinase activity"/>
    <property type="evidence" value="ECO:0007669"/>
    <property type="project" value="UniProtKB-KW"/>
</dbReference>
<dbReference type="InterPro" id="IPR001697">
    <property type="entry name" value="Pyr_Knase"/>
</dbReference>
<evidence type="ECO:0000256" key="6">
    <source>
        <dbReference type="ARBA" id="ARBA00022741"/>
    </source>
</evidence>
<evidence type="ECO:0000256" key="9">
    <source>
        <dbReference type="ARBA" id="ARBA00022842"/>
    </source>
</evidence>
<evidence type="ECO:0000256" key="5">
    <source>
        <dbReference type="ARBA" id="ARBA00022723"/>
    </source>
</evidence>
<dbReference type="InterPro" id="IPR040442">
    <property type="entry name" value="Pyrv_kinase-like_dom_sf"/>
</dbReference>
<keyword evidence="5" id="KW-0479">Metal-binding</keyword>
<accession>A0ABZ1E043</accession>
<dbReference type="EMBL" id="CP135443">
    <property type="protein sequence ID" value="WRY34430.1"/>
    <property type="molecule type" value="Genomic_DNA"/>
</dbReference>
<keyword evidence="14" id="KW-1185">Reference proteome</keyword>
<keyword evidence="11 13" id="KW-0670">Pyruvate</keyword>
<dbReference type="Proteomes" id="UP001623290">
    <property type="component" value="Chromosome"/>
</dbReference>
<comment type="similarity">
    <text evidence="2">Belongs to the pyruvate kinase family.</text>
</comment>
<keyword evidence="10" id="KW-0324">Glycolysis</keyword>
<proteinExistence type="inferred from homology"/>
<dbReference type="PANTHER" id="PTHR11817">
    <property type="entry name" value="PYRUVATE KINASE"/>
    <property type="match status" value="1"/>
</dbReference>
<dbReference type="InterPro" id="IPR015806">
    <property type="entry name" value="Pyrv_Knase_insert_dom_sf"/>
</dbReference>